<sequence length="2006" mass="225746">MRGRWEWKSVEKLFEADIPGVGVGAFACFDTFTSHEREQEDVSTLAIARFSDGTSSAPSIEHAVIVHPEPADNTTECVLAEVDTTRAFHPHSKFMNVALFASIRDNHTGLAIYRTDNGVSILRLTSFASEEDYESSNSEGGDMSCDEDATVIAESLVGVPISSLLRRRFLKKYQAKLVACTDSIGDDEDESRAILKNLLHVAACIREFLSSSPRKTVLLGNLMRWCDEISELSYKWTTFQLLRNSSTSNAEGKGVLLRAKWDLFRTLSVCDLLEKYVRLGSMRAVMILWSRHLNDEAVQNIGKLLRCLPASLPVSAYARWVRHEVIPTLICHAEQPPGRSSNSDGTLELANRPLLLLDFAQWVLERSEAAAGKGDLQTAIQICNLLKAENGNEGSESDTVSYYEFKLRSVIETNYTALTEAEEHQVSDPFKRVESFSQKLRHVKHLAAEHNFVISLAVFEDETPATIAMSMLDRVLTPDALKKEVEEHVRNYLRYCDVSVDPVLHDYITELTESIQTSQSVEETRALALLDEIHDTSIRADATLALLRSALPPYSQALKRYANLTKIWKTDRIEEIEEHLRLMKIQDMLTTYDIMGFDIADAKSASRMVSHILNQISRPSAFTDAMLLVDVYSDLHCNRAVVQFTENMFIASDEMLTMDDEADAVDIRVKMAMNALAEVKKRKEPRSHVMLFVSLMEEIVEFGVMLLEMEVEALEATDLIGQEKLHNEISSQSFVLPMLLSLTAAYLSELKELTGLADQTQNYSIVAYTENPSYLLSSVLLTDLQRICRVKAHQGVMLSLSLLRDPERCEMKLKQLMNPEVLFAECGENANAITGDIAANPVTYAGKGKGKKRAIAPSGQSSLKRQRTSETMDTQILSGASNGLQERDDRTRLIFDLNRFASAVGIESTACHSLIAQNAATSGCVLQAVRFSRDLFSRKCNLGLDRSLVNVSETQNNFHPAETLKKTAISLSLYTSSHVKSIYDVAFTRNQHLPPDQVALIQAPIYTLELLKYSLCICNKESFDETLVLLKNAMIVNEVLQFTHYNLIAKKDEVHGPLYSRWYRGDACVLPSYESMKLATRFAIAEHKNLRRDAASRDTIASKRYVSFLVEQRADLLSLQALLSMQELPDNAASVVNTQMGKLLSTVFQSQEIDNYLALGRFQQLAFIGADAARAWQQIAFLHQCVELEGNARWWHYLNLLGIECDHKALQSERCDLQYIRRLVPTLITRSNYDFYTVLEFTRHYKIDDGFPSLVYAETLLLEESATTNLEYQDKIVGVIGDIHEQHLVRMLLKSISKVSGQDYDRLLFIFRLLLEYTSYPEREEIERRIEVLRNLKAFVAFHSTAPVNTGENHGEDGAMKGNASCDSVEQDGQSTETKVSFHDLIADPSDVLAGLVTKDNFSALIGLVEPLRLEPDELQMLLLKNMITTNLRHNKSGVINTDGTGRFSAFEDILRCLSDAESRVTAAEWLAENFPVGENKLIALEFALKAAISGQNGSEDPSNTSFTGHEALTRLETKILRVKVELLFRSVGSQTSNLADVINNKKEMTELLALVPEPKKLFQELYRRYALWFYTHNNDTLHTVADSIAGLLQLPQMKLRLELVSEWLVKDAVHVGKENPSEDTKEDPFELLGLEKLHREDEKYERRVLYLANAGVKRSDSFSEHVLSYLIKFAKDARPRAGVTFRAKLRALRVILRLGQLYHGAVERFVINQYGIVSSDAFFKELLDYMKYFTHMMVFEEHRVPQLMLDFAVEASDLWEDILSRMLHLGMFRSLASIMGPLSRKSFVRSLECGRQVWEDVLTLPMIQLKQTCTKQPLYLSSSQDACPQEGNESTATLGFAGIALPSIRSVLERVVALLQRCPFLDQIDVPVFVIHLRDLAEMCRDQPNGAEVITQLDLFGFAVKCAMVIPKPVARFEALLRIIQAGAYGAVLQELLGISCFLDGEHAMEGDNSEFSDNVRLVQESFSEAAKREDYSAILGTPFEQGFVEYLAATANIDYLLSQL</sequence>
<dbReference type="Pfam" id="PF24515">
    <property type="entry name" value="ARM_KNTC1_3rd"/>
    <property type="match status" value="1"/>
</dbReference>
<dbReference type="InterPro" id="IPR055403">
    <property type="entry name" value="ARM_KNTC1_1st"/>
</dbReference>
<dbReference type="GO" id="GO:0007094">
    <property type="term" value="P:mitotic spindle assembly checkpoint signaling"/>
    <property type="evidence" value="ECO:0007669"/>
    <property type="project" value="TreeGrafter"/>
</dbReference>
<dbReference type="OrthoDB" id="78320at2759"/>
<dbReference type="GO" id="GO:0031267">
    <property type="term" value="F:small GTPase binding"/>
    <property type="evidence" value="ECO:0007669"/>
    <property type="project" value="TreeGrafter"/>
</dbReference>
<dbReference type="GO" id="GO:0005828">
    <property type="term" value="C:kinetochore microtubule"/>
    <property type="evidence" value="ECO:0007669"/>
    <property type="project" value="TreeGrafter"/>
</dbReference>
<dbReference type="GO" id="GO:1990423">
    <property type="term" value="C:RZZ complex"/>
    <property type="evidence" value="ECO:0007669"/>
    <property type="project" value="TreeGrafter"/>
</dbReference>
<dbReference type="Pfam" id="PF10493">
    <property type="entry name" value="Rod_C"/>
    <property type="match status" value="1"/>
</dbReference>
<feature type="compositionally biased region" description="Polar residues" evidence="1">
    <location>
        <begin position="858"/>
        <end position="872"/>
    </location>
</feature>
<dbReference type="GO" id="GO:0005737">
    <property type="term" value="C:cytoplasm"/>
    <property type="evidence" value="ECO:0007669"/>
    <property type="project" value="TreeGrafter"/>
</dbReference>
<feature type="domain" description="RZZ complex subunit KNTC1/ROD C-terminal" evidence="2">
    <location>
        <begin position="1421"/>
        <end position="1700"/>
    </location>
</feature>
<dbReference type="GO" id="GO:0000070">
    <property type="term" value="P:mitotic sister chromatid segregation"/>
    <property type="evidence" value="ECO:0007669"/>
    <property type="project" value="TreeGrafter"/>
</dbReference>
<feature type="domain" description="KNTC1 third ARM-repeats" evidence="3">
    <location>
        <begin position="1161"/>
        <end position="1311"/>
    </location>
</feature>
<feature type="domain" description="KNTC1 first ARM-repeats" evidence="5">
    <location>
        <begin position="226"/>
        <end position="332"/>
    </location>
</feature>
<feature type="domain" description="KNTC1 second ARM-repeats" evidence="4">
    <location>
        <begin position="504"/>
        <end position="633"/>
    </location>
</feature>
<dbReference type="PANTHER" id="PTHR15688:SF1">
    <property type="entry name" value="KINETOCHORE-ASSOCIATED PROTEIN 1"/>
    <property type="match status" value="1"/>
</dbReference>
<accession>A0A9W6Y442</accession>
<protein>
    <submittedName>
        <fullName evidence="6">Unnamed protein product</fullName>
    </submittedName>
</protein>
<name>A0A9W6Y442_9STRA</name>
<dbReference type="InterPro" id="IPR055404">
    <property type="entry name" value="ARM_KNTC1_2nd"/>
</dbReference>
<evidence type="ECO:0000259" key="3">
    <source>
        <dbReference type="Pfam" id="PF24515"/>
    </source>
</evidence>
<evidence type="ECO:0000259" key="4">
    <source>
        <dbReference type="Pfam" id="PF24516"/>
    </source>
</evidence>
<dbReference type="GO" id="GO:1903394">
    <property type="term" value="P:protein localization to kinetochore involved in kinetochore assembly"/>
    <property type="evidence" value="ECO:0007669"/>
    <property type="project" value="TreeGrafter"/>
</dbReference>
<gene>
    <name evidence="6" type="ORF">Pfra01_002084600</name>
</gene>
<evidence type="ECO:0000313" key="7">
    <source>
        <dbReference type="Proteomes" id="UP001165121"/>
    </source>
</evidence>
<dbReference type="EMBL" id="BSXT01002916">
    <property type="protein sequence ID" value="GMF51520.1"/>
    <property type="molecule type" value="Genomic_DNA"/>
</dbReference>
<feature type="region of interest" description="Disordered" evidence="1">
    <location>
        <begin position="1349"/>
        <end position="1370"/>
    </location>
</feature>
<dbReference type="Pfam" id="PF24516">
    <property type="entry name" value="ARM_KNTC1_2nd"/>
    <property type="match status" value="1"/>
</dbReference>
<feature type="region of interest" description="Disordered" evidence="1">
    <location>
        <begin position="849"/>
        <end position="872"/>
    </location>
</feature>
<dbReference type="InterPro" id="IPR055405">
    <property type="entry name" value="ARM_KNTC1_3rd"/>
</dbReference>
<evidence type="ECO:0000313" key="6">
    <source>
        <dbReference type="EMBL" id="GMF51520.1"/>
    </source>
</evidence>
<proteinExistence type="predicted"/>
<dbReference type="Pfam" id="PF24520">
    <property type="entry name" value="ARM_KNTC1_1st"/>
    <property type="match status" value="1"/>
</dbReference>
<organism evidence="6 7">
    <name type="scientific">Phytophthora fragariaefolia</name>
    <dbReference type="NCBI Taxonomy" id="1490495"/>
    <lineage>
        <taxon>Eukaryota</taxon>
        <taxon>Sar</taxon>
        <taxon>Stramenopiles</taxon>
        <taxon>Oomycota</taxon>
        <taxon>Peronosporomycetes</taxon>
        <taxon>Peronosporales</taxon>
        <taxon>Peronosporaceae</taxon>
        <taxon>Phytophthora</taxon>
    </lineage>
</organism>
<reference evidence="6" key="1">
    <citation type="submission" date="2023-04" db="EMBL/GenBank/DDBJ databases">
        <title>Phytophthora fragariaefolia NBRC 109709.</title>
        <authorList>
            <person name="Ichikawa N."/>
            <person name="Sato H."/>
            <person name="Tonouchi N."/>
        </authorList>
    </citation>
    <scope>NUCLEOTIDE SEQUENCE</scope>
    <source>
        <strain evidence="6">NBRC 109709</strain>
    </source>
</reference>
<evidence type="ECO:0000259" key="2">
    <source>
        <dbReference type="Pfam" id="PF10493"/>
    </source>
</evidence>
<dbReference type="PROSITE" id="PS51257">
    <property type="entry name" value="PROKAR_LIPOPROTEIN"/>
    <property type="match status" value="1"/>
</dbReference>
<keyword evidence="7" id="KW-1185">Reference proteome</keyword>
<dbReference type="InterPro" id="IPR052802">
    <property type="entry name" value="KNTC1"/>
</dbReference>
<evidence type="ECO:0000259" key="5">
    <source>
        <dbReference type="Pfam" id="PF24520"/>
    </source>
</evidence>
<comment type="caution">
    <text evidence="6">The sequence shown here is derived from an EMBL/GenBank/DDBJ whole genome shotgun (WGS) entry which is preliminary data.</text>
</comment>
<evidence type="ECO:0000256" key="1">
    <source>
        <dbReference type="SAM" id="MobiDB-lite"/>
    </source>
</evidence>
<dbReference type="InterPro" id="IPR019527">
    <property type="entry name" value="RZZ-complex_KNTC1/ROD_C"/>
</dbReference>
<dbReference type="Proteomes" id="UP001165121">
    <property type="component" value="Unassembled WGS sequence"/>
</dbReference>
<dbReference type="PANTHER" id="PTHR15688">
    <property type="entry name" value="KINETOCHORE-ASSOCIATED PROTEIN 1"/>
    <property type="match status" value="1"/>
</dbReference>